<keyword evidence="3" id="KW-1185">Reference proteome</keyword>
<evidence type="ECO:0008006" key="4">
    <source>
        <dbReference type="Google" id="ProtNLM"/>
    </source>
</evidence>
<dbReference type="OrthoDB" id="5296287at2759"/>
<dbReference type="SUPFAM" id="SSF103473">
    <property type="entry name" value="MFS general substrate transporter"/>
    <property type="match status" value="1"/>
</dbReference>
<gene>
    <name evidence="2" type="ORF">NECAME_09107</name>
</gene>
<sequence>MPAIPSSKDAVFGHWGQVMRRKWQKMIILAILKQAKRRVNGAELKPPPYTKKSFEAFTSHPALYMVVWLVAKFGMASAFMCCFVYGSEIFPVQYRNICLGFCATISNIGAMMSPHCGLLLLPLWREVDISYLFFFL</sequence>
<keyword evidence="1" id="KW-1133">Transmembrane helix</keyword>
<protein>
    <recommendedName>
        <fullName evidence="4">Major facilitator superfamily (MFS) profile domain-containing protein</fullName>
    </recommendedName>
</protein>
<name>W2TG01_NECAM</name>
<dbReference type="InterPro" id="IPR036259">
    <property type="entry name" value="MFS_trans_sf"/>
</dbReference>
<dbReference type="AlphaFoldDB" id="W2TG01"/>
<dbReference type="Proteomes" id="UP000053676">
    <property type="component" value="Unassembled WGS sequence"/>
</dbReference>
<proteinExistence type="predicted"/>
<evidence type="ECO:0000313" key="2">
    <source>
        <dbReference type="EMBL" id="ETN80524.1"/>
    </source>
</evidence>
<evidence type="ECO:0000313" key="3">
    <source>
        <dbReference type="Proteomes" id="UP000053676"/>
    </source>
</evidence>
<reference evidence="3" key="1">
    <citation type="journal article" date="2014" name="Nat. Genet.">
        <title>Genome of the human hookworm Necator americanus.</title>
        <authorList>
            <person name="Tang Y.T."/>
            <person name="Gao X."/>
            <person name="Rosa B.A."/>
            <person name="Abubucker S."/>
            <person name="Hallsworth-Pepin K."/>
            <person name="Martin J."/>
            <person name="Tyagi R."/>
            <person name="Heizer E."/>
            <person name="Zhang X."/>
            <person name="Bhonagiri-Palsikar V."/>
            <person name="Minx P."/>
            <person name="Warren W.C."/>
            <person name="Wang Q."/>
            <person name="Zhan B."/>
            <person name="Hotez P.J."/>
            <person name="Sternberg P.W."/>
            <person name="Dougall A."/>
            <person name="Gaze S.T."/>
            <person name="Mulvenna J."/>
            <person name="Sotillo J."/>
            <person name="Ranganathan S."/>
            <person name="Rabelo E.M."/>
            <person name="Wilson R.K."/>
            <person name="Felgner P.L."/>
            <person name="Bethony J."/>
            <person name="Hawdon J.M."/>
            <person name="Gasser R.B."/>
            <person name="Loukas A."/>
            <person name="Mitreva M."/>
        </authorList>
    </citation>
    <scope>NUCLEOTIDE SEQUENCE [LARGE SCALE GENOMIC DNA]</scope>
</reference>
<dbReference type="EMBL" id="KI659063">
    <property type="protein sequence ID" value="ETN80524.1"/>
    <property type="molecule type" value="Genomic_DNA"/>
</dbReference>
<dbReference type="Gene3D" id="1.20.1250.20">
    <property type="entry name" value="MFS general substrate transporter like domains"/>
    <property type="match status" value="1"/>
</dbReference>
<organism evidence="2 3">
    <name type="scientific">Necator americanus</name>
    <name type="common">Human hookworm</name>
    <dbReference type="NCBI Taxonomy" id="51031"/>
    <lineage>
        <taxon>Eukaryota</taxon>
        <taxon>Metazoa</taxon>
        <taxon>Ecdysozoa</taxon>
        <taxon>Nematoda</taxon>
        <taxon>Chromadorea</taxon>
        <taxon>Rhabditida</taxon>
        <taxon>Rhabditina</taxon>
        <taxon>Rhabditomorpha</taxon>
        <taxon>Strongyloidea</taxon>
        <taxon>Ancylostomatidae</taxon>
        <taxon>Bunostominae</taxon>
        <taxon>Necator</taxon>
    </lineage>
</organism>
<dbReference type="KEGG" id="nai:NECAME_09107"/>
<keyword evidence="1" id="KW-0812">Transmembrane</keyword>
<keyword evidence="1" id="KW-0472">Membrane</keyword>
<evidence type="ECO:0000256" key="1">
    <source>
        <dbReference type="SAM" id="Phobius"/>
    </source>
</evidence>
<feature type="transmembrane region" description="Helical" evidence="1">
    <location>
        <begin position="62"/>
        <end position="85"/>
    </location>
</feature>
<accession>W2TG01</accession>
<feature type="transmembrane region" description="Helical" evidence="1">
    <location>
        <begin position="97"/>
        <end position="124"/>
    </location>
</feature>